<comment type="caution">
    <text evidence="1">The sequence shown here is derived from an EMBL/GenBank/DDBJ whole genome shotgun (WGS) entry which is preliminary data.</text>
</comment>
<evidence type="ECO:0000313" key="2">
    <source>
        <dbReference type="Proteomes" id="UP000215335"/>
    </source>
</evidence>
<dbReference type="EMBL" id="NNAY01000503">
    <property type="protein sequence ID" value="OXU27968.1"/>
    <property type="molecule type" value="Genomic_DNA"/>
</dbReference>
<reference evidence="1 2" key="1">
    <citation type="journal article" date="2017" name="Curr. Biol.">
        <title>The Evolution of Venom by Co-option of Single-Copy Genes.</title>
        <authorList>
            <person name="Martinson E.O."/>
            <person name="Mrinalini"/>
            <person name="Kelkar Y.D."/>
            <person name="Chang C.H."/>
            <person name="Werren J.H."/>
        </authorList>
    </citation>
    <scope>NUCLEOTIDE SEQUENCE [LARGE SCALE GENOMIC DNA]</scope>
    <source>
        <strain evidence="1 2">Alberta</strain>
        <tissue evidence="1">Whole body</tissue>
    </source>
</reference>
<dbReference type="Proteomes" id="UP000215335">
    <property type="component" value="Unassembled WGS sequence"/>
</dbReference>
<proteinExistence type="predicted"/>
<name>A0A232FBY6_9HYME</name>
<protein>
    <submittedName>
        <fullName evidence="1">Uncharacterized protein</fullName>
    </submittedName>
</protein>
<sequence>MRRKNQYILNRLTHNVKRLSTAVQIVPLHNIVKNLMADYEEENSICAFILVAFVQSGKKRETESVDIIPSQWLRYNPKKERCVTPFMKSPIE</sequence>
<accession>A0A232FBY6</accession>
<keyword evidence="2" id="KW-1185">Reference proteome</keyword>
<feature type="non-terminal residue" evidence="1">
    <location>
        <position position="92"/>
    </location>
</feature>
<gene>
    <name evidence="1" type="ORF">TSAR_009999</name>
</gene>
<organism evidence="1 2">
    <name type="scientific">Trichomalopsis sarcophagae</name>
    <dbReference type="NCBI Taxonomy" id="543379"/>
    <lineage>
        <taxon>Eukaryota</taxon>
        <taxon>Metazoa</taxon>
        <taxon>Ecdysozoa</taxon>
        <taxon>Arthropoda</taxon>
        <taxon>Hexapoda</taxon>
        <taxon>Insecta</taxon>
        <taxon>Pterygota</taxon>
        <taxon>Neoptera</taxon>
        <taxon>Endopterygota</taxon>
        <taxon>Hymenoptera</taxon>
        <taxon>Apocrita</taxon>
        <taxon>Proctotrupomorpha</taxon>
        <taxon>Chalcidoidea</taxon>
        <taxon>Pteromalidae</taxon>
        <taxon>Pteromalinae</taxon>
        <taxon>Trichomalopsis</taxon>
    </lineage>
</organism>
<evidence type="ECO:0000313" key="1">
    <source>
        <dbReference type="EMBL" id="OXU27968.1"/>
    </source>
</evidence>
<dbReference type="AlphaFoldDB" id="A0A232FBY6"/>